<keyword evidence="1" id="KW-0812">Transmembrane</keyword>
<sequence length="148" mass="16378">MNELIWLVNDTQSLVNILGNLLIIIGCAFALATLWDWVRKRRKLPVFKDNLKMQFLGVSGSPLSGGNVHTYSAGTTMPLASYTDPSCSVVNPNPVILDSDGKAPIWFDSPGKVIVIMKRFDLKTRKIMDNVVWTVDNLSGGNRNDVND</sequence>
<evidence type="ECO:0000313" key="2">
    <source>
        <dbReference type="EMBL" id="KKL94906.1"/>
    </source>
</evidence>
<keyword evidence="1" id="KW-0472">Membrane</keyword>
<name>A0A0F9GW86_9ZZZZ</name>
<keyword evidence="1" id="KW-1133">Transmembrane helix</keyword>
<protein>
    <submittedName>
        <fullName evidence="2">Uncharacterized protein</fullName>
    </submittedName>
</protein>
<organism evidence="2">
    <name type="scientific">marine sediment metagenome</name>
    <dbReference type="NCBI Taxonomy" id="412755"/>
    <lineage>
        <taxon>unclassified sequences</taxon>
        <taxon>metagenomes</taxon>
        <taxon>ecological metagenomes</taxon>
    </lineage>
</organism>
<accession>A0A0F9GW86</accession>
<dbReference type="EMBL" id="LAZR01018807">
    <property type="protein sequence ID" value="KKL94906.1"/>
    <property type="molecule type" value="Genomic_DNA"/>
</dbReference>
<comment type="caution">
    <text evidence="2">The sequence shown here is derived from an EMBL/GenBank/DDBJ whole genome shotgun (WGS) entry which is preliminary data.</text>
</comment>
<reference evidence="2" key="1">
    <citation type="journal article" date="2015" name="Nature">
        <title>Complex archaea that bridge the gap between prokaryotes and eukaryotes.</title>
        <authorList>
            <person name="Spang A."/>
            <person name="Saw J.H."/>
            <person name="Jorgensen S.L."/>
            <person name="Zaremba-Niedzwiedzka K."/>
            <person name="Martijn J."/>
            <person name="Lind A.E."/>
            <person name="van Eijk R."/>
            <person name="Schleper C."/>
            <person name="Guy L."/>
            <person name="Ettema T.J."/>
        </authorList>
    </citation>
    <scope>NUCLEOTIDE SEQUENCE</scope>
</reference>
<gene>
    <name evidence="2" type="ORF">LCGC14_1860030</name>
</gene>
<evidence type="ECO:0000256" key="1">
    <source>
        <dbReference type="SAM" id="Phobius"/>
    </source>
</evidence>
<proteinExistence type="predicted"/>
<dbReference type="AlphaFoldDB" id="A0A0F9GW86"/>
<feature type="transmembrane region" description="Helical" evidence="1">
    <location>
        <begin position="17"/>
        <end position="38"/>
    </location>
</feature>